<dbReference type="RefSeq" id="WP_136136809.1">
    <property type="nucleotide sequence ID" value="NZ_SDGV01000014.1"/>
</dbReference>
<protein>
    <recommendedName>
        <fullName evidence="3 6">Flagellar basal body rod protein FlgB</fullName>
    </recommendedName>
</protein>
<feature type="domain" description="Flagellar basal body rod protein N-terminal" evidence="7">
    <location>
        <begin position="10"/>
        <end position="34"/>
    </location>
</feature>
<dbReference type="InterPro" id="IPR006300">
    <property type="entry name" value="FlgB"/>
</dbReference>
<evidence type="ECO:0000313" key="9">
    <source>
        <dbReference type="Proteomes" id="UP000310506"/>
    </source>
</evidence>
<dbReference type="PIRSF" id="PIRSF002889">
    <property type="entry name" value="Rod_FlgB"/>
    <property type="match status" value="1"/>
</dbReference>
<evidence type="ECO:0000256" key="3">
    <source>
        <dbReference type="ARBA" id="ARBA00014376"/>
    </source>
</evidence>
<organism evidence="8 9">
    <name type="scientific">Vagococcus silagei</name>
    <dbReference type="NCBI Taxonomy" id="2508885"/>
    <lineage>
        <taxon>Bacteria</taxon>
        <taxon>Bacillati</taxon>
        <taxon>Bacillota</taxon>
        <taxon>Bacilli</taxon>
        <taxon>Lactobacillales</taxon>
        <taxon>Enterococcaceae</taxon>
        <taxon>Vagococcus</taxon>
    </lineage>
</organism>
<dbReference type="Pfam" id="PF00460">
    <property type="entry name" value="Flg_bb_rod"/>
    <property type="match status" value="1"/>
</dbReference>
<dbReference type="AlphaFoldDB" id="A0A4S3B6X8"/>
<dbReference type="OrthoDB" id="9792068at2"/>
<dbReference type="GO" id="GO:0030694">
    <property type="term" value="C:bacterial-type flagellum basal body, rod"/>
    <property type="evidence" value="ECO:0007669"/>
    <property type="project" value="InterPro"/>
</dbReference>
<reference evidence="8 9" key="1">
    <citation type="submission" date="2019-01" db="EMBL/GenBank/DDBJ databases">
        <title>Vagococcus silagei sp. nov. isolated from brewer's grain.</title>
        <authorList>
            <person name="Guu J.-R."/>
        </authorList>
    </citation>
    <scope>NUCLEOTIDE SEQUENCE [LARGE SCALE GENOMIC DNA]</scope>
    <source>
        <strain evidence="8 9">2B-2</strain>
    </source>
</reference>
<dbReference type="PANTHER" id="PTHR30435:SF12">
    <property type="entry name" value="FLAGELLAR BASAL BODY ROD PROTEIN FLGB"/>
    <property type="match status" value="1"/>
</dbReference>
<proteinExistence type="inferred from homology"/>
<keyword evidence="4 6" id="KW-0975">Bacterial flagellum</keyword>
<evidence type="ECO:0000256" key="5">
    <source>
        <dbReference type="ARBA" id="ARBA00024934"/>
    </source>
</evidence>
<keyword evidence="8" id="KW-0282">Flagellum</keyword>
<evidence type="ECO:0000256" key="4">
    <source>
        <dbReference type="ARBA" id="ARBA00023143"/>
    </source>
</evidence>
<comment type="subunit">
    <text evidence="6">The basal body constitutes a major portion of the flagellar organelle and consists of a number of rings mounted on a central rod.</text>
</comment>
<comment type="similarity">
    <text evidence="2 6">Belongs to the flagella basal body rod proteins family.</text>
</comment>
<dbReference type="NCBIfam" id="TIGR01396">
    <property type="entry name" value="FlgB"/>
    <property type="match status" value="1"/>
</dbReference>
<keyword evidence="8" id="KW-0966">Cell projection</keyword>
<dbReference type="PANTHER" id="PTHR30435">
    <property type="entry name" value="FLAGELLAR PROTEIN"/>
    <property type="match status" value="1"/>
</dbReference>
<dbReference type="GO" id="GO:0071978">
    <property type="term" value="P:bacterial-type flagellum-dependent swarming motility"/>
    <property type="evidence" value="ECO:0007669"/>
    <property type="project" value="TreeGrafter"/>
</dbReference>
<evidence type="ECO:0000259" key="7">
    <source>
        <dbReference type="Pfam" id="PF00460"/>
    </source>
</evidence>
<keyword evidence="9" id="KW-1185">Reference proteome</keyword>
<evidence type="ECO:0000313" key="8">
    <source>
        <dbReference type="EMBL" id="THB61346.1"/>
    </source>
</evidence>
<accession>A0A4S3B6X8</accession>
<dbReference type="Proteomes" id="UP000310506">
    <property type="component" value="Unassembled WGS sequence"/>
</dbReference>
<dbReference type="PROSITE" id="PS00588">
    <property type="entry name" value="FLAGELLA_BB_ROD"/>
    <property type="match status" value="1"/>
</dbReference>
<keyword evidence="8" id="KW-0969">Cilium</keyword>
<comment type="subcellular location">
    <subcellularLocation>
        <location evidence="1 6">Bacterial flagellum basal body</location>
    </subcellularLocation>
</comment>
<gene>
    <name evidence="8" type="primary">flgB</name>
    <name evidence="8" type="ORF">ESZ54_06245</name>
</gene>
<name>A0A4S3B6X8_9ENTE</name>
<comment type="caution">
    <text evidence="8">The sequence shown here is derived from an EMBL/GenBank/DDBJ whole genome shotgun (WGS) entry which is preliminary data.</text>
</comment>
<evidence type="ECO:0000256" key="6">
    <source>
        <dbReference type="PIRNR" id="PIRNR002889"/>
    </source>
</evidence>
<dbReference type="InterPro" id="IPR001444">
    <property type="entry name" value="Flag_bb_rod_N"/>
</dbReference>
<dbReference type="EMBL" id="SDGV01000014">
    <property type="protein sequence ID" value="THB61346.1"/>
    <property type="molecule type" value="Genomic_DNA"/>
</dbReference>
<sequence length="125" mass="14236">MTNNILIRQAMDAANLRQQTISNNLANINTPNFKVERVVFEDKLKDAVNNQVNLPLTRTNQRHVDPRGTLGPEVLKRTNTSTKENGNNVDIEMEMAEKAANEFYYNSLVRQINGQYNMLNTVINS</sequence>
<comment type="function">
    <text evidence="5 6">Structural component of flagellum, the bacterial motility apparatus. Part of the rod structure of flagellar basal body.</text>
</comment>
<evidence type="ECO:0000256" key="1">
    <source>
        <dbReference type="ARBA" id="ARBA00004117"/>
    </source>
</evidence>
<dbReference type="InterPro" id="IPR019776">
    <property type="entry name" value="Flagellar_basal_body_rod_CS"/>
</dbReference>
<evidence type="ECO:0000256" key="2">
    <source>
        <dbReference type="ARBA" id="ARBA00009677"/>
    </source>
</evidence>